<dbReference type="Proteomes" id="UP001596066">
    <property type="component" value="Unassembled WGS sequence"/>
</dbReference>
<dbReference type="Pfam" id="PF13560">
    <property type="entry name" value="HTH_31"/>
    <property type="match status" value="1"/>
</dbReference>
<accession>A0ABW0VHM6</accession>
<organism evidence="2 3">
    <name type="scientific">Kitasatospora cinereorecta</name>
    <dbReference type="NCBI Taxonomy" id="285560"/>
    <lineage>
        <taxon>Bacteria</taxon>
        <taxon>Bacillati</taxon>
        <taxon>Actinomycetota</taxon>
        <taxon>Actinomycetes</taxon>
        <taxon>Kitasatosporales</taxon>
        <taxon>Streptomycetaceae</taxon>
        <taxon>Kitasatospora</taxon>
    </lineage>
</organism>
<protein>
    <submittedName>
        <fullName evidence="2">Helix-turn-helix domain-containing protein</fullName>
    </submittedName>
</protein>
<dbReference type="InterPro" id="IPR001387">
    <property type="entry name" value="Cro/C1-type_HTH"/>
</dbReference>
<evidence type="ECO:0000313" key="2">
    <source>
        <dbReference type="EMBL" id="MFC5644274.1"/>
    </source>
</evidence>
<evidence type="ECO:0000313" key="3">
    <source>
        <dbReference type="Proteomes" id="UP001596066"/>
    </source>
</evidence>
<dbReference type="SUPFAM" id="SSF47413">
    <property type="entry name" value="lambda repressor-like DNA-binding domains"/>
    <property type="match status" value="1"/>
</dbReference>
<gene>
    <name evidence="2" type="ORF">ACFPZF_23305</name>
</gene>
<reference evidence="3" key="1">
    <citation type="journal article" date="2019" name="Int. J. Syst. Evol. Microbiol.">
        <title>The Global Catalogue of Microorganisms (GCM) 10K type strain sequencing project: providing services to taxonomists for standard genome sequencing and annotation.</title>
        <authorList>
            <consortium name="The Broad Institute Genomics Platform"/>
            <consortium name="The Broad Institute Genome Sequencing Center for Infectious Disease"/>
            <person name="Wu L."/>
            <person name="Ma J."/>
        </authorList>
    </citation>
    <scope>NUCLEOTIDE SEQUENCE [LARGE SCALE GENOMIC DNA]</scope>
    <source>
        <strain evidence="3">CGMCC 4.1622</strain>
    </source>
</reference>
<dbReference type="PROSITE" id="PS50943">
    <property type="entry name" value="HTH_CROC1"/>
    <property type="match status" value="1"/>
</dbReference>
<dbReference type="Gene3D" id="1.10.260.40">
    <property type="entry name" value="lambda repressor-like DNA-binding domains"/>
    <property type="match status" value="1"/>
</dbReference>
<comment type="caution">
    <text evidence="2">The sequence shown here is derived from an EMBL/GenBank/DDBJ whole genome shotgun (WGS) entry which is preliminary data.</text>
</comment>
<dbReference type="SMART" id="SM00530">
    <property type="entry name" value="HTH_XRE"/>
    <property type="match status" value="1"/>
</dbReference>
<feature type="domain" description="HTH cro/C1-type" evidence="1">
    <location>
        <begin position="14"/>
        <end position="66"/>
    </location>
</feature>
<dbReference type="RefSeq" id="WP_346146974.1">
    <property type="nucleotide sequence ID" value="NZ_BAAAUA010000031.1"/>
</dbReference>
<dbReference type="EMBL" id="JBHSOC010000044">
    <property type="protein sequence ID" value="MFC5644274.1"/>
    <property type="molecule type" value="Genomic_DNA"/>
</dbReference>
<name>A0ABW0VHM6_9ACTN</name>
<sequence length="405" mass="44168">MTEMLSIGERVAWYRRRRGIPQEVLAGLVGRTADWLSKVENGRIELDRVSVIKSLADALDVQLGDLLAEPSLMDWTTDAQGGTVPKLREALMDYKLMSPLLAPTSGGEPPDLEILRADVGSAWSAYQDARYARATRLIPDILTEAQHAVRAYGGDEQLQAKALLAMAYQGAAMVLTKIGEADLAWMAADRGLAVAQESRNLDVIGSLFRSVSHCLLANGRPAAARDLIKDSTGYLESGLGNASPTYLSIYGTLFLVGSMAAARLDDRSAVREFLAEADRVAQRLGHDANHMWTAFGPTNVAIHRVSTAMELGDVQIAADLGPRVDPSMLPLERRVRHTLELARAYSAQNRTGEALALVLDAEELAPEQVRYHLISRQLVTTWVRQQRGKPSNLLAGIAQRLRVVG</sequence>
<dbReference type="InterPro" id="IPR010982">
    <property type="entry name" value="Lambda_DNA-bd_dom_sf"/>
</dbReference>
<evidence type="ECO:0000259" key="1">
    <source>
        <dbReference type="PROSITE" id="PS50943"/>
    </source>
</evidence>
<dbReference type="CDD" id="cd00093">
    <property type="entry name" value="HTH_XRE"/>
    <property type="match status" value="1"/>
</dbReference>
<keyword evidence="3" id="KW-1185">Reference proteome</keyword>
<proteinExistence type="predicted"/>